<name>A0ABR1VQ37_9PEZI</name>
<accession>A0ABR1VQ37</accession>
<sequence>MKVEVQPSTVIQAKMAMECPLVISTYSPCDFFHAVLMNSSGEVIKGHPMSGPVTTPKILDAKPSHDSCAKALLYIIFNELTIFCPGRYKIRVDAHTVDNQGATCQEYVVSREFTVQSGLVDGGKPMGLS</sequence>
<organism evidence="1 2">
    <name type="scientific">Apiospora phragmitis</name>
    <dbReference type="NCBI Taxonomy" id="2905665"/>
    <lineage>
        <taxon>Eukaryota</taxon>
        <taxon>Fungi</taxon>
        <taxon>Dikarya</taxon>
        <taxon>Ascomycota</taxon>
        <taxon>Pezizomycotina</taxon>
        <taxon>Sordariomycetes</taxon>
        <taxon>Xylariomycetidae</taxon>
        <taxon>Amphisphaeriales</taxon>
        <taxon>Apiosporaceae</taxon>
        <taxon>Apiospora</taxon>
    </lineage>
</organism>
<evidence type="ECO:0000313" key="1">
    <source>
        <dbReference type="EMBL" id="KAK8073365.1"/>
    </source>
</evidence>
<gene>
    <name evidence="1" type="ORF">PG994_004264</name>
</gene>
<comment type="caution">
    <text evidence="1">The sequence shown here is derived from an EMBL/GenBank/DDBJ whole genome shotgun (WGS) entry which is preliminary data.</text>
</comment>
<protein>
    <recommendedName>
        <fullName evidence="3">Velvet domain-containing protein</fullName>
    </recommendedName>
</protein>
<dbReference type="Proteomes" id="UP001480595">
    <property type="component" value="Unassembled WGS sequence"/>
</dbReference>
<evidence type="ECO:0008006" key="3">
    <source>
        <dbReference type="Google" id="ProtNLM"/>
    </source>
</evidence>
<evidence type="ECO:0000313" key="2">
    <source>
        <dbReference type="Proteomes" id="UP001480595"/>
    </source>
</evidence>
<dbReference type="RefSeq" id="XP_066717840.1">
    <property type="nucleotide sequence ID" value="XM_066855673.1"/>
</dbReference>
<dbReference type="EMBL" id="JAQQWL010000005">
    <property type="protein sequence ID" value="KAK8073365.1"/>
    <property type="molecule type" value="Genomic_DNA"/>
</dbReference>
<dbReference type="GeneID" id="92088736"/>
<proteinExistence type="predicted"/>
<reference evidence="1 2" key="1">
    <citation type="submission" date="2023-01" db="EMBL/GenBank/DDBJ databases">
        <title>Analysis of 21 Apiospora genomes using comparative genomics revels a genus with tremendous synthesis potential of carbohydrate active enzymes and secondary metabolites.</title>
        <authorList>
            <person name="Sorensen T."/>
        </authorList>
    </citation>
    <scope>NUCLEOTIDE SEQUENCE [LARGE SCALE GENOMIC DNA]</scope>
    <source>
        <strain evidence="1 2">CBS 135458</strain>
    </source>
</reference>
<keyword evidence="2" id="KW-1185">Reference proteome</keyword>